<sequence>MMLSKAVNSEFQNGLTANQDKPPKDDKYGTQDK</sequence>
<dbReference type="AlphaFoldDB" id="A0A0E9V1M0"/>
<feature type="compositionally biased region" description="Polar residues" evidence="1">
    <location>
        <begin position="1"/>
        <end position="19"/>
    </location>
</feature>
<proteinExistence type="predicted"/>
<accession>A0A0E9V1M0</accession>
<feature type="region of interest" description="Disordered" evidence="1">
    <location>
        <begin position="1"/>
        <end position="33"/>
    </location>
</feature>
<protein>
    <submittedName>
        <fullName evidence="2">Uncharacterized protein</fullName>
    </submittedName>
</protein>
<organism evidence="2">
    <name type="scientific">Anguilla anguilla</name>
    <name type="common">European freshwater eel</name>
    <name type="synonym">Muraena anguilla</name>
    <dbReference type="NCBI Taxonomy" id="7936"/>
    <lineage>
        <taxon>Eukaryota</taxon>
        <taxon>Metazoa</taxon>
        <taxon>Chordata</taxon>
        <taxon>Craniata</taxon>
        <taxon>Vertebrata</taxon>
        <taxon>Euteleostomi</taxon>
        <taxon>Actinopterygii</taxon>
        <taxon>Neopterygii</taxon>
        <taxon>Teleostei</taxon>
        <taxon>Anguilliformes</taxon>
        <taxon>Anguillidae</taxon>
        <taxon>Anguilla</taxon>
    </lineage>
</organism>
<reference evidence="2" key="2">
    <citation type="journal article" date="2015" name="Fish Shellfish Immunol.">
        <title>Early steps in the European eel (Anguilla anguilla)-Vibrio vulnificus interaction in the gills: Role of the RtxA13 toxin.</title>
        <authorList>
            <person name="Callol A."/>
            <person name="Pajuelo D."/>
            <person name="Ebbesson L."/>
            <person name="Teles M."/>
            <person name="MacKenzie S."/>
            <person name="Amaro C."/>
        </authorList>
    </citation>
    <scope>NUCLEOTIDE SEQUENCE</scope>
</reference>
<evidence type="ECO:0000256" key="1">
    <source>
        <dbReference type="SAM" id="MobiDB-lite"/>
    </source>
</evidence>
<name>A0A0E9V1M0_ANGAN</name>
<reference evidence="2" key="1">
    <citation type="submission" date="2014-11" db="EMBL/GenBank/DDBJ databases">
        <authorList>
            <person name="Amaro Gonzalez C."/>
        </authorList>
    </citation>
    <scope>NUCLEOTIDE SEQUENCE</scope>
</reference>
<evidence type="ECO:0000313" key="2">
    <source>
        <dbReference type="EMBL" id="JAH71153.1"/>
    </source>
</evidence>
<dbReference type="EMBL" id="GBXM01037424">
    <property type="protein sequence ID" value="JAH71153.1"/>
    <property type="molecule type" value="Transcribed_RNA"/>
</dbReference>
<feature type="compositionally biased region" description="Basic and acidic residues" evidence="1">
    <location>
        <begin position="21"/>
        <end position="33"/>
    </location>
</feature>